<keyword evidence="3" id="KW-0406">Ion transport</keyword>
<dbReference type="InterPro" id="IPR013099">
    <property type="entry name" value="K_chnl_dom"/>
</dbReference>
<evidence type="ECO:0000313" key="4">
    <source>
        <dbReference type="Proteomes" id="UP000460272"/>
    </source>
</evidence>
<accession>A0A6P2C9W9</accession>
<gene>
    <name evidence="3" type="ORF">EAS64_04960</name>
</gene>
<dbReference type="Proteomes" id="UP000460272">
    <property type="component" value="Unassembled WGS sequence"/>
</dbReference>
<name>A0A6P2C9W9_9ACTN</name>
<reference evidence="3 4" key="1">
    <citation type="submission" date="2018-11" db="EMBL/GenBank/DDBJ databases">
        <title>Trebonia kvetii gen.nov., sp.nov., a novel acidophilic actinobacterium, and proposal of the new actinobacterial family Treboniaceae fam. nov.</title>
        <authorList>
            <person name="Rapoport D."/>
            <person name="Sagova-Mareckova M."/>
            <person name="Sedlacek I."/>
            <person name="Provaznik J."/>
            <person name="Kralova S."/>
            <person name="Pavlinic D."/>
            <person name="Benes V."/>
            <person name="Kopecky J."/>
        </authorList>
    </citation>
    <scope>NUCLEOTIDE SEQUENCE [LARGE SCALE GENOMIC DNA]</scope>
    <source>
        <strain evidence="3 4">15Tr583</strain>
    </source>
</reference>
<dbReference type="Gene3D" id="1.10.287.70">
    <property type="match status" value="1"/>
</dbReference>
<organism evidence="3 4">
    <name type="scientific">Trebonia kvetii</name>
    <dbReference type="NCBI Taxonomy" id="2480626"/>
    <lineage>
        <taxon>Bacteria</taxon>
        <taxon>Bacillati</taxon>
        <taxon>Actinomycetota</taxon>
        <taxon>Actinomycetes</taxon>
        <taxon>Streptosporangiales</taxon>
        <taxon>Treboniaceae</taxon>
        <taxon>Trebonia</taxon>
    </lineage>
</organism>
<dbReference type="GO" id="GO:0034220">
    <property type="term" value="P:monoatomic ion transmembrane transport"/>
    <property type="evidence" value="ECO:0007669"/>
    <property type="project" value="UniProtKB-KW"/>
</dbReference>
<protein>
    <submittedName>
        <fullName evidence="3">Two pore domain potassium channel family protein</fullName>
    </submittedName>
</protein>
<dbReference type="SUPFAM" id="SSF81324">
    <property type="entry name" value="Voltage-gated potassium channels"/>
    <property type="match status" value="1"/>
</dbReference>
<keyword evidence="3" id="KW-0407">Ion channel</keyword>
<feature type="region of interest" description="Disordered" evidence="1">
    <location>
        <begin position="67"/>
        <end position="87"/>
    </location>
</feature>
<evidence type="ECO:0000256" key="1">
    <source>
        <dbReference type="SAM" id="MobiDB-lite"/>
    </source>
</evidence>
<dbReference type="AlphaFoldDB" id="A0A6P2C9W9"/>
<proteinExistence type="predicted"/>
<sequence>MATMSASNFDGRLTHTDGLYFAVTVFSTVGFGDITAKTEAARLVVTGQMVADLVILGLALKIVSGAVSRRRQSGDADGAQPDQQIRR</sequence>
<comment type="caution">
    <text evidence="3">The sequence shown here is derived from an EMBL/GenBank/DDBJ whole genome shotgun (WGS) entry which is preliminary data.</text>
</comment>
<feature type="domain" description="Potassium channel" evidence="2">
    <location>
        <begin position="11"/>
        <end position="66"/>
    </location>
</feature>
<dbReference type="OrthoDB" id="9799090at2"/>
<dbReference type="EMBL" id="RPFW01000001">
    <property type="protein sequence ID" value="TVZ06721.1"/>
    <property type="molecule type" value="Genomic_DNA"/>
</dbReference>
<dbReference type="Pfam" id="PF07885">
    <property type="entry name" value="Ion_trans_2"/>
    <property type="match status" value="1"/>
</dbReference>
<keyword evidence="3" id="KW-0813">Transport</keyword>
<evidence type="ECO:0000313" key="3">
    <source>
        <dbReference type="EMBL" id="TVZ06721.1"/>
    </source>
</evidence>
<evidence type="ECO:0000259" key="2">
    <source>
        <dbReference type="Pfam" id="PF07885"/>
    </source>
</evidence>
<keyword evidence="4" id="KW-1185">Reference proteome</keyword>